<comment type="caution">
    <text evidence="2">The sequence shown here is derived from an EMBL/GenBank/DDBJ whole genome shotgun (WGS) entry which is preliminary data.</text>
</comment>
<dbReference type="Gene3D" id="1.20.1420.60">
    <property type="match status" value="1"/>
</dbReference>
<dbReference type="EMBL" id="JACBZM010000001">
    <property type="protein sequence ID" value="NYI43652.1"/>
    <property type="molecule type" value="Genomic_DNA"/>
</dbReference>
<organism evidence="2 3">
    <name type="scientific">Nocardioides aromaticivorans</name>
    <dbReference type="NCBI Taxonomy" id="200618"/>
    <lineage>
        <taxon>Bacteria</taxon>
        <taxon>Bacillati</taxon>
        <taxon>Actinomycetota</taxon>
        <taxon>Actinomycetes</taxon>
        <taxon>Propionibacteriales</taxon>
        <taxon>Nocardioidaceae</taxon>
        <taxon>Nocardioides</taxon>
    </lineage>
</organism>
<gene>
    <name evidence="2" type="ORF">BJ993_000732</name>
</gene>
<proteinExistence type="predicted"/>
<reference evidence="2 3" key="1">
    <citation type="submission" date="2020-07" db="EMBL/GenBank/DDBJ databases">
        <title>Sequencing the genomes of 1000 actinobacteria strains.</title>
        <authorList>
            <person name="Klenk H.-P."/>
        </authorList>
    </citation>
    <scope>NUCLEOTIDE SEQUENCE [LARGE SCALE GENOMIC DNA]</scope>
    <source>
        <strain evidence="2 3">DSM 15131</strain>
    </source>
</reference>
<evidence type="ECO:0000313" key="3">
    <source>
        <dbReference type="Proteomes" id="UP000562045"/>
    </source>
</evidence>
<sequence>MSTDDAWSQYEAFGEGDRSTLTPRQRAVFAICDLRQEINSGGFDSYFRSWGGDTAPLALAALPEALGERWAMLLREGMQVLGPDYPASADARFDVLDSHNLDAVLDGLDERFYDLEAATDANDLIDAYLQAGS</sequence>
<accession>A0A7Z0CM96</accession>
<dbReference type="AlphaFoldDB" id="A0A7Z0CM96"/>
<evidence type="ECO:0000313" key="2">
    <source>
        <dbReference type="EMBL" id="NYI43652.1"/>
    </source>
</evidence>
<dbReference type="Proteomes" id="UP000562045">
    <property type="component" value="Unassembled WGS sequence"/>
</dbReference>
<name>A0A7Z0CM96_9ACTN</name>
<feature type="domain" description="DNA mimic protein DMP19 C-terminal" evidence="1">
    <location>
        <begin position="20"/>
        <end position="131"/>
    </location>
</feature>
<evidence type="ECO:0000259" key="1">
    <source>
        <dbReference type="Pfam" id="PF14300"/>
    </source>
</evidence>
<dbReference type="RefSeq" id="WP_179647779.1">
    <property type="nucleotide sequence ID" value="NZ_JACBZM010000001.1"/>
</dbReference>
<dbReference type="InterPro" id="IPR025402">
    <property type="entry name" value="DMP19_C"/>
</dbReference>
<protein>
    <recommendedName>
        <fullName evidence="1">DNA mimic protein DMP19 C-terminal domain-containing protein</fullName>
    </recommendedName>
</protein>
<dbReference type="Pfam" id="PF14300">
    <property type="entry name" value="DMP19"/>
    <property type="match status" value="1"/>
</dbReference>